<feature type="compositionally biased region" description="Basic and acidic residues" evidence="7">
    <location>
        <begin position="220"/>
        <end position="235"/>
    </location>
</feature>
<dbReference type="InterPro" id="IPR001138">
    <property type="entry name" value="Zn2Cys6_DnaBD"/>
</dbReference>
<dbReference type="Gene3D" id="4.10.240.10">
    <property type="entry name" value="Zn(2)-C6 fungal-type DNA-binding domain"/>
    <property type="match status" value="1"/>
</dbReference>
<dbReference type="SMART" id="SM00906">
    <property type="entry name" value="Fungal_trans"/>
    <property type="match status" value="1"/>
</dbReference>
<feature type="region of interest" description="Disordered" evidence="7">
    <location>
        <begin position="1"/>
        <end position="45"/>
    </location>
</feature>
<dbReference type="OrthoDB" id="4060227at2759"/>
<keyword evidence="8" id="KW-1133">Transmembrane helix</keyword>
<feature type="region of interest" description="Disordered" evidence="7">
    <location>
        <begin position="220"/>
        <end position="241"/>
    </location>
</feature>
<proteinExistence type="predicted"/>
<dbReference type="CDD" id="cd00067">
    <property type="entry name" value="GAL4"/>
    <property type="match status" value="1"/>
</dbReference>
<keyword evidence="11" id="KW-1185">Reference proteome</keyword>
<keyword evidence="8" id="KW-0472">Membrane</keyword>
<name>A0A3N4KC52_9PEZI</name>
<dbReference type="SUPFAM" id="SSF57701">
    <property type="entry name" value="Zn2/Cys6 DNA-binding domain"/>
    <property type="match status" value="1"/>
</dbReference>
<feature type="region of interest" description="Disordered" evidence="7">
    <location>
        <begin position="146"/>
        <end position="204"/>
    </location>
</feature>
<reference evidence="10 11" key="1">
    <citation type="journal article" date="2018" name="Nat. Ecol. Evol.">
        <title>Pezizomycetes genomes reveal the molecular basis of ectomycorrhizal truffle lifestyle.</title>
        <authorList>
            <person name="Murat C."/>
            <person name="Payen T."/>
            <person name="Noel B."/>
            <person name="Kuo A."/>
            <person name="Morin E."/>
            <person name="Chen J."/>
            <person name="Kohler A."/>
            <person name="Krizsan K."/>
            <person name="Balestrini R."/>
            <person name="Da Silva C."/>
            <person name="Montanini B."/>
            <person name="Hainaut M."/>
            <person name="Levati E."/>
            <person name="Barry K.W."/>
            <person name="Belfiori B."/>
            <person name="Cichocki N."/>
            <person name="Clum A."/>
            <person name="Dockter R.B."/>
            <person name="Fauchery L."/>
            <person name="Guy J."/>
            <person name="Iotti M."/>
            <person name="Le Tacon F."/>
            <person name="Lindquist E.A."/>
            <person name="Lipzen A."/>
            <person name="Malagnac F."/>
            <person name="Mello A."/>
            <person name="Molinier V."/>
            <person name="Miyauchi S."/>
            <person name="Poulain J."/>
            <person name="Riccioni C."/>
            <person name="Rubini A."/>
            <person name="Sitrit Y."/>
            <person name="Splivallo R."/>
            <person name="Traeger S."/>
            <person name="Wang M."/>
            <person name="Zifcakova L."/>
            <person name="Wipf D."/>
            <person name="Zambonelli A."/>
            <person name="Paolocci F."/>
            <person name="Nowrousian M."/>
            <person name="Ottonello S."/>
            <person name="Baldrian P."/>
            <person name="Spatafora J.W."/>
            <person name="Henrissat B."/>
            <person name="Nagy L.G."/>
            <person name="Aury J.M."/>
            <person name="Wincker P."/>
            <person name="Grigoriev I.V."/>
            <person name="Bonfante P."/>
            <person name="Martin F.M."/>
        </authorList>
    </citation>
    <scope>NUCLEOTIDE SEQUENCE [LARGE SCALE GENOMIC DNA]</scope>
    <source>
        <strain evidence="10 11">CCBAS932</strain>
    </source>
</reference>
<keyword evidence="8" id="KW-0812">Transmembrane</keyword>
<dbReference type="AlphaFoldDB" id="A0A3N4KC52"/>
<feature type="transmembrane region" description="Helical" evidence="8">
    <location>
        <begin position="586"/>
        <end position="605"/>
    </location>
</feature>
<dbReference type="InterPro" id="IPR051089">
    <property type="entry name" value="prtT"/>
</dbReference>
<dbReference type="EMBL" id="ML119168">
    <property type="protein sequence ID" value="RPB08114.1"/>
    <property type="molecule type" value="Genomic_DNA"/>
</dbReference>
<dbReference type="GO" id="GO:0006351">
    <property type="term" value="P:DNA-templated transcription"/>
    <property type="evidence" value="ECO:0007669"/>
    <property type="project" value="InterPro"/>
</dbReference>
<dbReference type="PROSITE" id="PS50048">
    <property type="entry name" value="ZN2_CY6_FUNGAL_2"/>
    <property type="match status" value="1"/>
</dbReference>
<evidence type="ECO:0000256" key="1">
    <source>
        <dbReference type="ARBA" id="ARBA00004123"/>
    </source>
</evidence>
<dbReference type="GO" id="GO:0005634">
    <property type="term" value="C:nucleus"/>
    <property type="evidence" value="ECO:0007669"/>
    <property type="project" value="UniProtKB-SubCell"/>
</dbReference>
<keyword evidence="6" id="KW-0539">Nucleus</keyword>
<protein>
    <recommendedName>
        <fullName evidence="9">Zn(2)-C6 fungal-type domain-containing protein</fullName>
    </recommendedName>
</protein>
<feature type="compositionally biased region" description="Low complexity" evidence="7">
    <location>
        <begin position="31"/>
        <end position="45"/>
    </location>
</feature>
<evidence type="ECO:0000256" key="4">
    <source>
        <dbReference type="ARBA" id="ARBA00023125"/>
    </source>
</evidence>
<dbReference type="InterPro" id="IPR007219">
    <property type="entry name" value="XnlR_reg_dom"/>
</dbReference>
<dbReference type="GO" id="GO:0000981">
    <property type="term" value="F:DNA-binding transcription factor activity, RNA polymerase II-specific"/>
    <property type="evidence" value="ECO:0007669"/>
    <property type="project" value="InterPro"/>
</dbReference>
<feature type="non-terminal residue" evidence="10">
    <location>
        <position position="647"/>
    </location>
</feature>
<dbReference type="STRING" id="1392247.A0A3N4KC52"/>
<gene>
    <name evidence="10" type="ORF">P167DRAFT_512649</name>
</gene>
<evidence type="ECO:0000313" key="10">
    <source>
        <dbReference type="EMBL" id="RPB08114.1"/>
    </source>
</evidence>
<dbReference type="GO" id="GO:0008270">
    <property type="term" value="F:zinc ion binding"/>
    <property type="evidence" value="ECO:0007669"/>
    <property type="project" value="InterPro"/>
</dbReference>
<evidence type="ECO:0000259" key="9">
    <source>
        <dbReference type="PROSITE" id="PS50048"/>
    </source>
</evidence>
<feature type="domain" description="Zn(2)-C6 fungal-type" evidence="9">
    <location>
        <begin position="68"/>
        <end position="100"/>
    </location>
</feature>
<dbReference type="Pfam" id="PF00172">
    <property type="entry name" value="Zn_clus"/>
    <property type="match status" value="1"/>
</dbReference>
<keyword evidence="3" id="KW-0805">Transcription regulation</keyword>
<keyword evidence="4" id="KW-0238">DNA-binding</keyword>
<evidence type="ECO:0000256" key="2">
    <source>
        <dbReference type="ARBA" id="ARBA00022723"/>
    </source>
</evidence>
<feature type="compositionally biased region" description="Gly residues" evidence="7">
    <location>
        <begin position="194"/>
        <end position="204"/>
    </location>
</feature>
<keyword evidence="2" id="KW-0479">Metal-binding</keyword>
<dbReference type="SMART" id="SM00066">
    <property type="entry name" value="GAL4"/>
    <property type="match status" value="1"/>
</dbReference>
<dbReference type="CDD" id="cd12148">
    <property type="entry name" value="fungal_TF_MHR"/>
    <property type="match status" value="1"/>
</dbReference>
<keyword evidence="5" id="KW-0804">Transcription</keyword>
<dbReference type="PROSITE" id="PS00463">
    <property type="entry name" value="ZN2_CY6_FUNGAL_1"/>
    <property type="match status" value="1"/>
</dbReference>
<dbReference type="InterPro" id="IPR036864">
    <property type="entry name" value="Zn2-C6_fun-type_DNA-bd_sf"/>
</dbReference>
<evidence type="ECO:0000256" key="8">
    <source>
        <dbReference type="SAM" id="Phobius"/>
    </source>
</evidence>
<evidence type="ECO:0000256" key="5">
    <source>
        <dbReference type="ARBA" id="ARBA00023163"/>
    </source>
</evidence>
<evidence type="ECO:0000256" key="3">
    <source>
        <dbReference type="ARBA" id="ARBA00023015"/>
    </source>
</evidence>
<evidence type="ECO:0000256" key="6">
    <source>
        <dbReference type="ARBA" id="ARBA00023242"/>
    </source>
</evidence>
<dbReference type="PANTHER" id="PTHR31845:SF17">
    <property type="entry name" value="ZN(II)2CYS6 TRANSCRIPTION FACTOR (EUROFUNG)"/>
    <property type="match status" value="1"/>
</dbReference>
<sequence>MSTSPQSMKRPFDDASDASGFPDMPTKKGRPSSTSNASSPSNNNVPSIFNDLAGKGCRIPTISRKVRACSACKKQKIRCDFEEGESTCVRCKKMKLDCVVNRSLQTILDEDVEWKHQMREDTVQLQSAVDVILSKLGLGKLSEYDRRATSPAASTTSTEHRNAIAGAHPHSSTRLPLGRIKMEHDDNNNSSIHGHGGIHGGHGGLLAVGTAGMDDLRRESNATEREGSQEPHDHVGSTLVSNPMGSLYEVTKFRGLRTQRAGGERYRHLSEMSGDFISRGVITQQDGEELFEIFRDSLNHYLYGIALTHNTLESVRASSSLLSSAIFTVASLYLPQHHHLYKTCYQEFLNLVSSSMFDRRHELDDVRALCIGAFWLHDLSWKLSGHAVRIATELGIHQSFRKALAGSQEHFERARLWYLLYVCDHHFSIAYGRPPVIHDTEPMREWEMFVASKQAIEGDSRVCSQVSLFVVLTRVYNYYEAEAEKEISDDNLKELAEFNKQLDQWRARWMSKLGRNIKVGDYPNQGVDLHYNFARLQVNSLSLRGASTSTINNPSAVRKDHATIAIHSAFQVLSIVLDVSDIRESLVGVPLYMTTMIAFAAVFLLKVTARWRGIGFSPYEPDQVWEQVNRVINMLNEKRVGEQHIIH</sequence>
<dbReference type="Proteomes" id="UP000277580">
    <property type="component" value="Unassembled WGS sequence"/>
</dbReference>
<accession>A0A3N4KC52</accession>
<evidence type="ECO:0000256" key="7">
    <source>
        <dbReference type="SAM" id="MobiDB-lite"/>
    </source>
</evidence>
<dbReference type="GO" id="GO:0000976">
    <property type="term" value="F:transcription cis-regulatory region binding"/>
    <property type="evidence" value="ECO:0007669"/>
    <property type="project" value="TreeGrafter"/>
</dbReference>
<comment type="subcellular location">
    <subcellularLocation>
        <location evidence="1">Nucleus</location>
    </subcellularLocation>
</comment>
<dbReference type="InParanoid" id="A0A3N4KC52"/>
<evidence type="ECO:0000313" key="11">
    <source>
        <dbReference type="Proteomes" id="UP000277580"/>
    </source>
</evidence>
<organism evidence="10 11">
    <name type="scientific">Morchella conica CCBAS932</name>
    <dbReference type="NCBI Taxonomy" id="1392247"/>
    <lineage>
        <taxon>Eukaryota</taxon>
        <taxon>Fungi</taxon>
        <taxon>Dikarya</taxon>
        <taxon>Ascomycota</taxon>
        <taxon>Pezizomycotina</taxon>
        <taxon>Pezizomycetes</taxon>
        <taxon>Pezizales</taxon>
        <taxon>Morchellaceae</taxon>
        <taxon>Morchella</taxon>
    </lineage>
</organism>
<dbReference type="PANTHER" id="PTHR31845">
    <property type="entry name" value="FINGER DOMAIN PROTEIN, PUTATIVE-RELATED"/>
    <property type="match status" value="1"/>
</dbReference>